<gene>
    <name evidence="2" type="ORF">E4P82_15975</name>
</gene>
<dbReference type="RefSeq" id="WP_169249827.1">
    <property type="nucleotide sequence ID" value="NZ_SPMZ01000053.1"/>
</dbReference>
<dbReference type="Pfam" id="PF01144">
    <property type="entry name" value="CoA_trans"/>
    <property type="match status" value="1"/>
</dbReference>
<dbReference type="Proteomes" id="UP000760480">
    <property type="component" value="Unassembled WGS sequence"/>
</dbReference>
<evidence type="ECO:0000313" key="2">
    <source>
        <dbReference type="EMBL" id="NMQ20561.1"/>
    </source>
</evidence>
<evidence type="ECO:0000256" key="1">
    <source>
        <dbReference type="SAM" id="MobiDB-lite"/>
    </source>
</evidence>
<keyword evidence="3" id="KW-1185">Reference proteome</keyword>
<sequence>MENHSAGRHSLLSSARLPEKGKQVTATEAVRLIRNGDTLATGGFAGIGVPESLLIALEQRFLNGDPQTGESVGQPRDLALIYAAGQVDGGERGLNHGSAGPLADLAILSFRDWVLRIPGILQIATESPSFHCHPSLS</sequence>
<evidence type="ECO:0000313" key="3">
    <source>
        <dbReference type="Proteomes" id="UP000760480"/>
    </source>
</evidence>
<protein>
    <submittedName>
        <fullName evidence="2">Uncharacterized protein</fullName>
    </submittedName>
</protein>
<reference evidence="2 3" key="1">
    <citation type="submission" date="2019-03" db="EMBL/GenBank/DDBJ databases">
        <title>Metabolic reconstructions from genomes of highly enriched 'Candidatus Accumulibacter' and 'Candidatus Competibacter' bioreactor populations.</title>
        <authorList>
            <person name="Annavajhala M.K."/>
            <person name="Welles L."/>
            <person name="Abbas B."/>
            <person name="Sorokin D."/>
            <person name="Park H."/>
            <person name="Van Loosdrecht M."/>
            <person name="Chandran K."/>
        </authorList>
    </citation>
    <scope>NUCLEOTIDE SEQUENCE [LARGE SCALE GENOMIC DNA]</scope>
    <source>
        <strain evidence="2 3">SBR_G</strain>
    </source>
</reference>
<name>A0ABX1TMB9_9GAMM</name>
<proteinExistence type="predicted"/>
<dbReference type="InterPro" id="IPR037171">
    <property type="entry name" value="NagB/RpiA_transferase-like"/>
</dbReference>
<feature type="region of interest" description="Disordered" evidence="1">
    <location>
        <begin position="1"/>
        <end position="20"/>
    </location>
</feature>
<dbReference type="Gene3D" id="3.40.1080.10">
    <property type="entry name" value="Glutaconate Coenzyme A-transferase"/>
    <property type="match status" value="1"/>
</dbReference>
<dbReference type="EMBL" id="SPMZ01000053">
    <property type="protein sequence ID" value="NMQ20561.1"/>
    <property type="molecule type" value="Genomic_DNA"/>
</dbReference>
<organism evidence="2 3">
    <name type="scientific">Candidatus Competibacter phosphatis</name>
    <dbReference type="NCBI Taxonomy" id="221280"/>
    <lineage>
        <taxon>Bacteria</taxon>
        <taxon>Pseudomonadati</taxon>
        <taxon>Pseudomonadota</taxon>
        <taxon>Gammaproteobacteria</taxon>
        <taxon>Candidatus Competibacteraceae</taxon>
        <taxon>Candidatus Competibacter</taxon>
    </lineage>
</organism>
<comment type="caution">
    <text evidence="2">The sequence shown here is derived from an EMBL/GenBank/DDBJ whole genome shotgun (WGS) entry which is preliminary data.</text>
</comment>
<dbReference type="InterPro" id="IPR004165">
    <property type="entry name" value="CoA_trans_fam_I"/>
</dbReference>
<accession>A0ABX1TMB9</accession>
<dbReference type="SUPFAM" id="SSF100950">
    <property type="entry name" value="NagB/RpiA/CoA transferase-like"/>
    <property type="match status" value="1"/>
</dbReference>